<name>A0A515DGY1_9BURK</name>
<dbReference type="Proteomes" id="UP000316798">
    <property type="component" value="Chromosome"/>
</dbReference>
<dbReference type="CDD" id="cd11753">
    <property type="entry name" value="GH94N_ChvB_NdvB_2_like"/>
    <property type="match status" value="1"/>
</dbReference>
<evidence type="ECO:0000259" key="4">
    <source>
        <dbReference type="Pfam" id="PF06165"/>
    </source>
</evidence>
<feature type="domain" description="Glycoamylase-like" evidence="5">
    <location>
        <begin position="114"/>
        <end position="314"/>
    </location>
</feature>
<dbReference type="SUPFAM" id="SSF48208">
    <property type="entry name" value="Six-hairpin glycosidases"/>
    <property type="match status" value="1"/>
</dbReference>
<dbReference type="Pfam" id="PF06165">
    <property type="entry name" value="GH94_b-supersand"/>
    <property type="match status" value="2"/>
</dbReference>
<dbReference type="KEGG" id="rhf:EUB48_05810"/>
<feature type="region of interest" description="Disordered" evidence="3">
    <location>
        <begin position="1696"/>
        <end position="1715"/>
    </location>
</feature>
<evidence type="ECO:0000259" key="6">
    <source>
        <dbReference type="Pfam" id="PF17167"/>
    </source>
</evidence>
<dbReference type="InterPro" id="IPR033432">
    <property type="entry name" value="GH94_catalytic"/>
</dbReference>
<dbReference type="InterPro" id="IPR010383">
    <property type="entry name" value="Glyco_hydrolase_94_b-supersand"/>
</dbReference>
<protein>
    <recommendedName>
        <fullName evidence="9">Carbohydrate-binding protein</fullName>
    </recommendedName>
</protein>
<evidence type="ECO:0000259" key="5">
    <source>
        <dbReference type="Pfam" id="PF10091"/>
    </source>
</evidence>
<evidence type="ECO:0000256" key="3">
    <source>
        <dbReference type="SAM" id="MobiDB-lite"/>
    </source>
</evidence>
<dbReference type="Gene3D" id="2.70.98.40">
    <property type="entry name" value="Glycoside hydrolase, family 65, N-terminal domain"/>
    <property type="match status" value="2"/>
</dbReference>
<dbReference type="Gene3D" id="1.50.10.10">
    <property type="match status" value="1"/>
</dbReference>
<sequence>MERLLREATDDLARLLPGSAEFTGPAHPTPRDELAWCLGDHLATLRSAWRDIRAHRTTDAATVGAGDTGVRLRALARACEELAWQPDFRFLYHRKRHLLHIGYRVEERQLDASFYDLLASESRLTSLLAIGKGDVPVRHWASLGRLFYAIGTDAGLRSWSGSMFEYLMPTLVLNEPYDSVLREAGHAAVLEQIAFAQARDVPWGISESAYAGRDHTLAYQYAPQGVPRLALRRTPVDELVITPYATALAAQIAPHRACLNFAALQALGARARYGFIEALDFSPARQVNDEVFTPVSTFMAHHQGMSIVALANVLLDGPAQRWGMANAHIEAVASLLHERVPREVSMLHAPPMGPPPQTLQRRALGLLRDVSPGAMAVEPTHVLSNGRYSVSLRANGAGWSRQRGIGITRWRDDALRDAYGSFIYVRQDPQLYPVSITQHPAPDPAAHYSSTYHADRVCFDAVWPEFQAHTTVWVSPEDDIEFRQVELRNLSGRTLDIELMSAFDVTLAEPRADEDHPAFTSLFVRAQWLAAQQALLFERKPRLPTEQGLQAAHFLADTDPQVVSVRVQTDRQYWRGRNHDASQPLASFVTLPAATEGSAQDMTLDTGLDPVCALAVRLRIAPDAKALLTFATAASDNGDTLRAVIDKYRQPSHVRRASLMSATLAGIRLGALHISPRNFAAIQTLTTALVMSLTRPQSSESRSGAAASVCDRRLLWRFGISGDRPLVLVSAGVAQGLGMLRSLAQALSLWSWGGIACDLVIINSEPASYLMELQREIAVLRERHLAEGDAKTRPAVTAIHVLRADELSSDEQSTLEVLARVRLRADGRPLAHHVQEWADLHEQAFEERYDASISALALAWGADAATPAPAGEFVAATGEFRFDVGAGSRPARPWINVLANSSFGAQLSEAGGGYTWAVNSRLNQLTAWSNDPVADPPAEWFLLQDRKTMEVWSVAPSAWGDGAVDYRVSHGQGYSVISHRRAELEVTATWCVDAKTCVKQVQLRLINHGAKTLHLRVIGIAEWMMGATRSDRSTVLTALHRQRLPVVQPPGVESDSGRERKLTALLCTQRERAAGFGDGTAFLGIAGAADEPEDWTCDRRECFDARGRLVLPDHFGQRSGAGLDPCAALSTRVALAAGESVERVFLLGYADSANAARQLATVAAATPAAQRVQQVRSSWDQLLGATVVKTPDPLFDAMVNRWLLYQTVSCRLWAKAGFYQAGGATGFRDQLQDTMALAWAAPAMLRQQIVLCASRQFTEGDVQHWWHAPLGAGVRTHFSDDLLWLPHACVHYLRATGDAALLDQSVPFIEGAPIPEGAEDAYDTPAVSSQQASVYEHGARAIDRSLRVGAHGLPLMGSGDWNDGMNRVGAQGRGESVWLGWFLCQLVDGFAPLARARGDEARALRWERAALGWKSALIGPAWDGQWFKRAFFDDGQALGSHANPEARIDLIAQAWAVLSRAAPADLQRAALAAMEDHLVDHEAGLIRLLDPPLVHAVPSAGYIQAYPPGVRENGGQYSHAGVWALMAQADYATTLAGSSGGGDVAYRYFTYLSPAHRARHPAYGAVYGIEPYVMAGDVYSQPPYVGRGGWSWYTGAAAWMHRAAIESIFGLRQGAQDLCFTPCLPSHWHQAELTLVRDGRTMRFILVHATAPAALAATAQYGARLLLPRQPLYWRGLAPDTCFAIPLLGESAPVPSAAGDAEAAGRPWPEVVAEG</sequence>
<dbReference type="GO" id="GO:0005975">
    <property type="term" value="P:carbohydrate metabolic process"/>
    <property type="evidence" value="ECO:0007669"/>
    <property type="project" value="InterPro"/>
</dbReference>
<dbReference type="InterPro" id="IPR012341">
    <property type="entry name" value="6hp_glycosidase-like_sf"/>
</dbReference>
<dbReference type="InterPro" id="IPR008928">
    <property type="entry name" value="6-hairpin_glycosidase_sf"/>
</dbReference>
<organism evidence="7 8">
    <name type="scientific">Rhodoferax sediminis</name>
    <dbReference type="NCBI Taxonomy" id="2509614"/>
    <lineage>
        <taxon>Bacteria</taxon>
        <taxon>Pseudomonadati</taxon>
        <taxon>Pseudomonadota</taxon>
        <taxon>Betaproteobacteria</taxon>
        <taxon>Burkholderiales</taxon>
        <taxon>Comamonadaceae</taxon>
        <taxon>Rhodoferax</taxon>
    </lineage>
</organism>
<dbReference type="InterPro" id="IPR037820">
    <property type="entry name" value="GH94N_NdvB"/>
</dbReference>
<evidence type="ECO:0000256" key="1">
    <source>
        <dbReference type="ARBA" id="ARBA00022676"/>
    </source>
</evidence>
<dbReference type="EMBL" id="CP035503">
    <property type="protein sequence ID" value="QDL39654.1"/>
    <property type="molecule type" value="Genomic_DNA"/>
</dbReference>
<gene>
    <name evidence="7" type="ORF">EUB48_05810</name>
</gene>
<accession>A0A515DGY1</accession>
<dbReference type="SUPFAM" id="SSF74650">
    <property type="entry name" value="Galactose mutarotase-like"/>
    <property type="match status" value="2"/>
</dbReference>
<dbReference type="SMART" id="SM01068">
    <property type="entry name" value="CBM_X"/>
    <property type="match status" value="2"/>
</dbReference>
<dbReference type="InterPro" id="IPR037018">
    <property type="entry name" value="GH65_N"/>
</dbReference>
<dbReference type="CDD" id="cd11756">
    <property type="entry name" value="GH94N_ChvB_NdvB_1_like"/>
    <property type="match status" value="1"/>
</dbReference>
<dbReference type="InterPro" id="IPR011013">
    <property type="entry name" value="Gal_mutarotase_sf_dom"/>
</dbReference>
<dbReference type="Gene3D" id="1.50.10.140">
    <property type="match status" value="1"/>
</dbReference>
<dbReference type="PANTHER" id="PTHR37469">
    <property type="entry name" value="CELLOBIONIC ACID PHOSPHORYLASE-RELATED"/>
    <property type="match status" value="1"/>
</dbReference>
<dbReference type="OrthoDB" id="9769991at2"/>
<dbReference type="GO" id="GO:0016757">
    <property type="term" value="F:glycosyltransferase activity"/>
    <property type="evidence" value="ECO:0007669"/>
    <property type="project" value="UniProtKB-KW"/>
</dbReference>
<dbReference type="InterPro" id="IPR019282">
    <property type="entry name" value="Glycoamylase-like_cons_dom"/>
</dbReference>
<evidence type="ECO:0000313" key="7">
    <source>
        <dbReference type="EMBL" id="QDL39654.1"/>
    </source>
</evidence>
<keyword evidence="8" id="KW-1185">Reference proteome</keyword>
<dbReference type="InterPro" id="IPR037824">
    <property type="entry name" value="GH94N_2_NdvB"/>
</dbReference>
<reference evidence="7 8" key="1">
    <citation type="submission" date="2019-01" db="EMBL/GenBank/DDBJ databases">
        <title>Genomic insights into a novel species Rhodoferax sp.</title>
        <authorList>
            <person name="Jin L."/>
        </authorList>
    </citation>
    <scope>NUCLEOTIDE SEQUENCE [LARGE SCALE GENOMIC DNA]</scope>
    <source>
        <strain evidence="7 8">CHu59-6-5</strain>
    </source>
</reference>
<dbReference type="InterPro" id="IPR052047">
    <property type="entry name" value="GH94_Enzymes"/>
</dbReference>
<feature type="domain" description="Glycosyl hydrolase 94 supersandwich" evidence="4">
    <location>
        <begin position="884"/>
        <end position="1160"/>
    </location>
</feature>
<evidence type="ECO:0000313" key="8">
    <source>
        <dbReference type="Proteomes" id="UP000316798"/>
    </source>
</evidence>
<feature type="domain" description="Glycosyl hydrolase 94 supersandwich" evidence="4">
    <location>
        <begin position="378"/>
        <end position="651"/>
    </location>
</feature>
<proteinExistence type="predicted"/>
<feature type="domain" description="Glycosyl hydrolase 94 catalytic" evidence="6">
    <location>
        <begin position="1179"/>
        <end position="1610"/>
    </location>
</feature>
<evidence type="ECO:0000256" key="2">
    <source>
        <dbReference type="ARBA" id="ARBA00022679"/>
    </source>
</evidence>
<dbReference type="Pfam" id="PF10091">
    <property type="entry name" value="Glycoamylase"/>
    <property type="match status" value="1"/>
</dbReference>
<dbReference type="Pfam" id="PF17167">
    <property type="entry name" value="Glyco_hydro_94"/>
    <property type="match status" value="1"/>
</dbReference>
<dbReference type="GO" id="GO:0030246">
    <property type="term" value="F:carbohydrate binding"/>
    <property type="evidence" value="ECO:0007669"/>
    <property type="project" value="InterPro"/>
</dbReference>
<evidence type="ECO:0008006" key="9">
    <source>
        <dbReference type="Google" id="ProtNLM"/>
    </source>
</evidence>
<keyword evidence="1" id="KW-0328">Glycosyltransferase</keyword>
<keyword evidence="2" id="KW-0808">Transferase</keyword>
<dbReference type="PANTHER" id="PTHR37469:SF2">
    <property type="entry name" value="CELLOBIONIC ACID PHOSPHORYLASE"/>
    <property type="match status" value="1"/>
</dbReference>